<accession>A0A2G3E0A1</accession>
<protein>
    <submittedName>
        <fullName evidence="1">Cob(I)yrinic acid a c-diamide adenosyltransferase</fullName>
    </submittedName>
</protein>
<dbReference type="Pfam" id="PF02572">
    <property type="entry name" value="CobA_CobO_BtuR"/>
    <property type="match status" value="1"/>
</dbReference>
<evidence type="ECO:0000313" key="2">
    <source>
        <dbReference type="Proteomes" id="UP000224563"/>
    </source>
</evidence>
<gene>
    <name evidence="1" type="ORF">CSX02_11785</name>
</gene>
<sequence>MEHGVVRVYYGEGRGKSTAALGDAIRAACEGQNAIITQFLKKKEGEEEVEFLNRLEPEIMRFRFAKMEDCFDDLSENERREESVNLVNGFHYGKKVVSTGESTFVVFDEILGLVDQGLISVEMIQNLIDSKPEETTLIFTGRTLTDEIRNLADEVYHITSEK</sequence>
<dbReference type="PANTHER" id="PTHR46638:SF1">
    <property type="entry name" value="CORRINOID ADENOSYLTRANSFERASE"/>
    <property type="match status" value="1"/>
</dbReference>
<dbReference type="AlphaFoldDB" id="A0A2G3E0A1"/>
<reference evidence="1 2" key="2">
    <citation type="submission" date="2017-10" db="EMBL/GenBank/DDBJ databases">
        <authorList>
            <person name="Banno H."/>
            <person name="Chua N.-H."/>
        </authorList>
    </citation>
    <scope>NUCLEOTIDE SEQUENCE [LARGE SCALE GENOMIC DNA]</scope>
    <source>
        <strain evidence="1 2">JK623</strain>
    </source>
</reference>
<dbReference type="Proteomes" id="UP000224563">
    <property type="component" value="Unassembled WGS sequence"/>
</dbReference>
<comment type="caution">
    <text evidence="1">The sequence shown here is derived from an EMBL/GenBank/DDBJ whole genome shotgun (WGS) entry which is preliminary data.</text>
</comment>
<dbReference type="GO" id="GO:0008817">
    <property type="term" value="F:corrinoid adenosyltransferase activity"/>
    <property type="evidence" value="ECO:0007669"/>
    <property type="project" value="InterPro"/>
</dbReference>
<proteinExistence type="predicted"/>
<dbReference type="GO" id="GO:0009236">
    <property type="term" value="P:cobalamin biosynthetic process"/>
    <property type="evidence" value="ECO:0007669"/>
    <property type="project" value="InterPro"/>
</dbReference>
<dbReference type="PIRSF" id="PIRSF015617">
    <property type="entry name" value="Adensltrnsf_CobA"/>
    <property type="match status" value="1"/>
</dbReference>
<keyword evidence="2" id="KW-1185">Reference proteome</keyword>
<dbReference type="EMBL" id="PDYG01000127">
    <property type="protein sequence ID" value="PHU36706.1"/>
    <property type="molecule type" value="Genomic_DNA"/>
</dbReference>
<dbReference type="RefSeq" id="WP_031545059.1">
    <property type="nucleotide sequence ID" value="NZ_JANSWH010000026.1"/>
</dbReference>
<evidence type="ECO:0000313" key="1">
    <source>
        <dbReference type="EMBL" id="PHU36706.1"/>
    </source>
</evidence>
<dbReference type="PANTHER" id="PTHR46638">
    <property type="entry name" value="CORRINOID ADENOSYLTRANSFERASE"/>
    <property type="match status" value="1"/>
</dbReference>
<reference evidence="1 2" key="1">
    <citation type="submission" date="2017-10" db="EMBL/GenBank/DDBJ databases">
        <title>Resolving the taxonomy of Roseburia spp., Eubacterium rectale and Agathobacter spp. through phylogenomic analysis.</title>
        <authorList>
            <person name="Sheridan P.O."/>
            <person name="Walker A.W."/>
            <person name="Duncan S.H."/>
            <person name="Scott K.P."/>
            <person name="Toole P.W.O."/>
            <person name="Luis P."/>
            <person name="Flint H.J."/>
        </authorList>
    </citation>
    <scope>NUCLEOTIDE SEQUENCE [LARGE SCALE GENOMIC DNA]</scope>
    <source>
        <strain evidence="1 2">JK623</strain>
    </source>
</reference>
<dbReference type="Gene3D" id="3.40.50.300">
    <property type="entry name" value="P-loop containing nucleotide triphosphate hydrolases"/>
    <property type="match status" value="1"/>
</dbReference>
<dbReference type="InterPro" id="IPR003724">
    <property type="entry name" value="CblAdoTrfase_CobA"/>
</dbReference>
<name>A0A2G3E0A1_9FIRM</name>
<dbReference type="SUPFAM" id="SSF52540">
    <property type="entry name" value="P-loop containing nucleoside triphosphate hydrolases"/>
    <property type="match status" value="1"/>
</dbReference>
<dbReference type="GO" id="GO:0005524">
    <property type="term" value="F:ATP binding"/>
    <property type="evidence" value="ECO:0007669"/>
    <property type="project" value="InterPro"/>
</dbReference>
<dbReference type="InterPro" id="IPR027417">
    <property type="entry name" value="P-loop_NTPase"/>
</dbReference>
<keyword evidence="1" id="KW-0808">Transferase</keyword>
<organism evidence="1 2">
    <name type="scientific">Agathobacter ruminis</name>
    <dbReference type="NCBI Taxonomy" id="1712665"/>
    <lineage>
        <taxon>Bacteria</taxon>
        <taxon>Bacillati</taxon>
        <taxon>Bacillota</taxon>
        <taxon>Clostridia</taxon>
        <taxon>Lachnospirales</taxon>
        <taxon>Lachnospiraceae</taxon>
        <taxon>Agathobacter</taxon>
    </lineage>
</organism>